<evidence type="ECO:0000313" key="4">
    <source>
        <dbReference type="EMBL" id="BAU04055.1"/>
    </source>
</evidence>
<dbReference type="RefSeq" id="WP_003107033.1">
    <property type="nucleotide sequence ID" value="NZ_CP104046.1"/>
</dbReference>
<dbReference type="SUPFAM" id="SSF53756">
    <property type="entry name" value="UDP-Glycosyltransferase/glycogen phosphorylase"/>
    <property type="match status" value="1"/>
</dbReference>
<sequence>MELTNNKNNIWIFCHYAQQPPYNTMLRYHNWGKELVNRDYGVTIVSASTVHNTDVDLIDILGKDNDVVDSISYKYLKTPKYSGNGISRIKNMLSFALKLYRLRSEKNRPDTIVVCEAYLYFFAKLFFPKIPIITDIVDLWPLSIVEYANVNPSNPLIKILYSIEKWAYIKTDALVFSMEGGPDYVKERSYSTKVNFDKVFHINMGIDIKTADQNLSKNINNIPFDESKKNIVYIGSIRKANNIKQICDVALEIQKDPSLKDVFFHIFGNGDELDSLISYCDKNSIENIKFYGRVLKEDIPSILSHSTANILTYKQVSLMKYGGSQSKLFDYLASAKPIICNAKFGYNLIERYDCGIVTENQSEAAFTKVIKEICSLSDEKLELMGENARKAALDYDQPVLVDKLIKVIDYVK</sequence>
<keyword evidence="1" id="KW-0328">Glycosyltransferase</keyword>
<keyword evidence="2 5" id="KW-0808">Transferase</keyword>
<dbReference type="GO" id="GO:0016757">
    <property type="term" value="F:glycosyltransferase activity"/>
    <property type="evidence" value="ECO:0007669"/>
    <property type="project" value="UniProtKB-KW"/>
</dbReference>
<evidence type="ECO:0000313" key="5">
    <source>
        <dbReference type="EMBL" id="BAU04092.1"/>
    </source>
</evidence>
<reference evidence="5" key="1">
    <citation type="journal article" date="2015" name="Fish Pathol.">
        <title>Structure of Genetic Loci for Capsular Polysaccharide Biosynthesis in Streptococcus parauberis isolated from Japanese flounder.</title>
        <authorList>
            <person name="Tu C."/>
            <person name="Suga K."/>
            <person name="Kanai K."/>
        </authorList>
    </citation>
    <scope>NUCLEOTIDE SEQUENCE</scope>
    <source>
        <strain evidence="4">NUF1032</strain>
        <strain evidence="5">NUF1095</strain>
    </source>
</reference>
<evidence type="ECO:0000256" key="2">
    <source>
        <dbReference type="ARBA" id="ARBA00022679"/>
    </source>
</evidence>
<evidence type="ECO:0000259" key="3">
    <source>
        <dbReference type="Pfam" id="PF00534"/>
    </source>
</evidence>
<feature type="domain" description="Glycosyl transferase family 1" evidence="3">
    <location>
        <begin position="219"/>
        <end position="390"/>
    </location>
</feature>
<dbReference type="Pfam" id="PF00534">
    <property type="entry name" value="Glycos_transf_1"/>
    <property type="match status" value="1"/>
</dbReference>
<name>A0A0S3TG59_9STRE</name>
<gene>
    <name evidence="5" type="primary">cps2I</name>
</gene>
<protein>
    <submittedName>
        <fullName evidence="5">Glycosyltransferase family 1</fullName>
    </submittedName>
</protein>
<organism evidence="5">
    <name type="scientific">Streptococcus parauberis</name>
    <dbReference type="NCBI Taxonomy" id="1348"/>
    <lineage>
        <taxon>Bacteria</taxon>
        <taxon>Bacillati</taxon>
        <taxon>Bacillota</taxon>
        <taxon>Bacilli</taxon>
        <taxon>Lactobacillales</taxon>
        <taxon>Streptococcaceae</taxon>
        <taxon>Streptococcus</taxon>
    </lineage>
</organism>
<evidence type="ECO:0000256" key="1">
    <source>
        <dbReference type="ARBA" id="ARBA00022676"/>
    </source>
</evidence>
<dbReference type="AlphaFoldDB" id="A0A0S3TG59"/>
<dbReference type="PANTHER" id="PTHR12526">
    <property type="entry name" value="GLYCOSYLTRANSFERASE"/>
    <property type="match status" value="1"/>
</dbReference>
<proteinExistence type="predicted"/>
<dbReference type="EMBL" id="LC060255">
    <property type="protein sequence ID" value="BAU04055.1"/>
    <property type="molecule type" value="Genomic_DNA"/>
</dbReference>
<dbReference type="InterPro" id="IPR001296">
    <property type="entry name" value="Glyco_trans_1"/>
</dbReference>
<dbReference type="PANTHER" id="PTHR12526:SF629">
    <property type="entry name" value="TEICHURONIC ACID BIOSYNTHESIS GLYCOSYLTRANSFERASE TUAH-RELATED"/>
    <property type="match status" value="1"/>
</dbReference>
<dbReference type="CDD" id="cd03794">
    <property type="entry name" value="GT4_WbuB-like"/>
    <property type="match status" value="1"/>
</dbReference>
<accession>A0A0S3TG59</accession>
<dbReference type="Gene3D" id="3.40.50.2000">
    <property type="entry name" value="Glycogen Phosphorylase B"/>
    <property type="match status" value="2"/>
</dbReference>
<dbReference type="EMBL" id="LC060257">
    <property type="protein sequence ID" value="BAU04092.1"/>
    <property type="molecule type" value="Genomic_DNA"/>
</dbReference>